<name>A0A8J6P2U9_9GAMM</name>
<evidence type="ECO:0000256" key="4">
    <source>
        <dbReference type="ARBA" id="ARBA00022475"/>
    </source>
</evidence>
<evidence type="ECO:0000313" key="9">
    <source>
        <dbReference type="EMBL" id="MBC8519019.1"/>
    </source>
</evidence>
<proteinExistence type="inferred from homology"/>
<keyword evidence="6 8" id="KW-1133">Transmembrane helix</keyword>
<evidence type="ECO:0000256" key="7">
    <source>
        <dbReference type="ARBA" id="ARBA00023136"/>
    </source>
</evidence>
<sequence>MRDRFSGVVKVGDNIVEIFHLLGLFVIGGTIAWSAVTEYISIMNQGYASLSDILLLFIYLELGAMIGVFFRTHRIPVIFLLFITITAMTRYLAIDIKTMGLDHIMVISGSIFVLSVAVLVLQYSSNRYSSQDETGA</sequence>
<evidence type="ECO:0000256" key="6">
    <source>
        <dbReference type="ARBA" id="ARBA00022989"/>
    </source>
</evidence>
<feature type="transmembrane region" description="Helical" evidence="8">
    <location>
        <begin position="77"/>
        <end position="94"/>
    </location>
</feature>
<keyword evidence="4" id="KW-1003">Cell membrane</keyword>
<evidence type="ECO:0000256" key="2">
    <source>
        <dbReference type="ARBA" id="ARBA00005632"/>
    </source>
</evidence>
<dbReference type="EMBL" id="JACNFK010000014">
    <property type="protein sequence ID" value="MBC8519019.1"/>
    <property type="molecule type" value="Genomic_DNA"/>
</dbReference>
<evidence type="ECO:0000313" key="10">
    <source>
        <dbReference type="Proteomes" id="UP000654401"/>
    </source>
</evidence>
<dbReference type="PANTHER" id="PTHR37819">
    <property type="entry name" value="PROTEIN PSIE"/>
    <property type="match status" value="1"/>
</dbReference>
<comment type="similarity">
    <text evidence="2">Belongs to the PsiE family.</text>
</comment>
<comment type="subcellular location">
    <subcellularLocation>
        <location evidence="1">Cell inner membrane</location>
        <topology evidence="1">Multi-pass membrane protein</topology>
    </subcellularLocation>
</comment>
<organism evidence="9 10">
    <name type="scientific">Candidatus Thiopontia autotrophica</name>
    <dbReference type="NCBI Taxonomy" id="2841688"/>
    <lineage>
        <taxon>Bacteria</taxon>
        <taxon>Pseudomonadati</taxon>
        <taxon>Pseudomonadota</taxon>
        <taxon>Gammaproteobacteria</taxon>
        <taxon>Candidatus Thiopontia</taxon>
    </lineage>
</organism>
<feature type="transmembrane region" description="Helical" evidence="8">
    <location>
        <begin position="21"/>
        <end position="41"/>
    </location>
</feature>
<reference evidence="9 10" key="1">
    <citation type="submission" date="2020-08" db="EMBL/GenBank/DDBJ databases">
        <title>Bridging the membrane lipid divide: bacteria of the FCB group superphylum have the potential to synthesize archaeal ether lipids.</title>
        <authorList>
            <person name="Villanueva L."/>
            <person name="Von Meijenfeldt F.A.B."/>
            <person name="Westbye A.B."/>
            <person name="Yadav S."/>
            <person name="Hopmans E.C."/>
            <person name="Dutilh B.E."/>
            <person name="Sinninghe Damste J.S."/>
        </authorList>
    </citation>
    <scope>NUCLEOTIDE SEQUENCE [LARGE SCALE GENOMIC DNA]</scope>
    <source>
        <strain evidence="9">NIOZ-UU100</strain>
    </source>
</reference>
<dbReference type="InterPro" id="IPR020948">
    <property type="entry name" value="P_starv_induced_PsiE-like"/>
</dbReference>
<feature type="transmembrane region" description="Helical" evidence="8">
    <location>
        <begin position="100"/>
        <end position="121"/>
    </location>
</feature>
<evidence type="ECO:0000256" key="1">
    <source>
        <dbReference type="ARBA" id="ARBA00004429"/>
    </source>
</evidence>
<accession>A0A8J6P2U9</accession>
<keyword evidence="5 8" id="KW-0812">Transmembrane</keyword>
<dbReference type="Proteomes" id="UP000654401">
    <property type="component" value="Unassembled WGS sequence"/>
</dbReference>
<dbReference type="InterPro" id="IPR009315">
    <property type="entry name" value="P_starv_induced_PsiE"/>
</dbReference>
<protein>
    <recommendedName>
        <fullName evidence="3">Protein PsiE</fullName>
    </recommendedName>
</protein>
<dbReference type="PIRSF" id="PIRSF029598">
    <property type="entry name" value="PsiE"/>
    <property type="match status" value="1"/>
</dbReference>
<gene>
    <name evidence="9" type="ORF">H8D24_01235</name>
</gene>
<dbReference type="GO" id="GO:0005886">
    <property type="term" value="C:plasma membrane"/>
    <property type="evidence" value="ECO:0007669"/>
    <property type="project" value="UniProtKB-SubCell"/>
</dbReference>
<keyword evidence="7 8" id="KW-0472">Membrane</keyword>
<dbReference type="PANTHER" id="PTHR37819:SF1">
    <property type="entry name" value="PROTEIN PSIE"/>
    <property type="match status" value="1"/>
</dbReference>
<dbReference type="Pfam" id="PF06146">
    <property type="entry name" value="PsiE"/>
    <property type="match status" value="1"/>
</dbReference>
<feature type="transmembrane region" description="Helical" evidence="8">
    <location>
        <begin position="53"/>
        <end position="70"/>
    </location>
</feature>
<evidence type="ECO:0000256" key="8">
    <source>
        <dbReference type="SAM" id="Phobius"/>
    </source>
</evidence>
<comment type="caution">
    <text evidence="9">The sequence shown here is derived from an EMBL/GenBank/DDBJ whole genome shotgun (WGS) entry which is preliminary data.</text>
</comment>
<evidence type="ECO:0000256" key="5">
    <source>
        <dbReference type="ARBA" id="ARBA00022692"/>
    </source>
</evidence>
<dbReference type="GO" id="GO:0016036">
    <property type="term" value="P:cellular response to phosphate starvation"/>
    <property type="evidence" value="ECO:0007669"/>
    <property type="project" value="InterPro"/>
</dbReference>
<dbReference type="AlphaFoldDB" id="A0A8J6P2U9"/>
<evidence type="ECO:0000256" key="3">
    <source>
        <dbReference type="ARBA" id="ARBA00021903"/>
    </source>
</evidence>